<evidence type="ECO:0000256" key="16">
    <source>
        <dbReference type="RuleBase" id="RU004249"/>
    </source>
</evidence>
<dbReference type="SUPFAM" id="SSF53633">
    <property type="entry name" value="Carbamate kinase-like"/>
    <property type="match status" value="1"/>
</dbReference>
<evidence type="ECO:0000256" key="13">
    <source>
        <dbReference type="ARBA" id="ARBA00047872"/>
    </source>
</evidence>
<dbReference type="PIRSF" id="PIRSF000726">
    <property type="entry name" value="Asp_kin"/>
    <property type="match status" value="1"/>
</dbReference>
<keyword evidence="9 14" id="KW-0547">Nucleotide-binding</keyword>
<feature type="binding site" evidence="14">
    <location>
        <position position="74"/>
    </location>
    <ligand>
        <name>substrate</name>
    </ligand>
</feature>
<evidence type="ECO:0000313" key="18">
    <source>
        <dbReference type="EMBL" id="OYQ35266.1"/>
    </source>
</evidence>
<organism evidence="18 19">
    <name type="scientific">Niveispirillum lacus</name>
    <dbReference type="NCBI Taxonomy" id="1981099"/>
    <lineage>
        <taxon>Bacteria</taxon>
        <taxon>Pseudomonadati</taxon>
        <taxon>Pseudomonadota</taxon>
        <taxon>Alphaproteobacteria</taxon>
        <taxon>Rhodospirillales</taxon>
        <taxon>Azospirillaceae</taxon>
        <taxon>Niveispirillum</taxon>
    </lineage>
</organism>
<dbReference type="GO" id="GO:0009089">
    <property type="term" value="P:lysine biosynthetic process via diaminopimelate"/>
    <property type="evidence" value="ECO:0007669"/>
    <property type="project" value="UniProtKB-UniPathway"/>
</dbReference>
<gene>
    <name evidence="18" type="ORF">CHU95_08570</name>
</gene>
<evidence type="ECO:0000259" key="17">
    <source>
        <dbReference type="PROSITE" id="PS51671"/>
    </source>
</evidence>
<dbReference type="PANTHER" id="PTHR21499:SF3">
    <property type="entry name" value="ASPARTOKINASE"/>
    <property type="match status" value="1"/>
</dbReference>
<dbReference type="PROSITE" id="PS00324">
    <property type="entry name" value="ASPARTOKINASE"/>
    <property type="match status" value="1"/>
</dbReference>
<dbReference type="GO" id="GO:0009088">
    <property type="term" value="P:threonine biosynthetic process"/>
    <property type="evidence" value="ECO:0007669"/>
    <property type="project" value="UniProtKB-UniPathway"/>
</dbReference>
<dbReference type="GO" id="GO:0009090">
    <property type="term" value="P:homoserine biosynthetic process"/>
    <property type="evidence" value="ECO:0007669"/>
    <property type="project" value="TreeGrafter"/>
</dbReference>
<dbReference type="Gene3D" id="3.30.2130.10">
    <property type="entry name" value="VC0802-like"/>
    <property type="match status" value="1"/>
</dbReference>
<dbReference type="InterPro" id="IPR001341">
    <property type="entry name" value="Asp_kinase"/>
</dbReference>
<dbReference type="UniPathway" id="UPA00050">
    <property type="reaction ID" value="UER00461"/>
</dbReference>
<evidence type="ECO:0000256" key="6">
    <source>
        <dbReference type="ARBA" id="ARBA00016273"/>
    </source>
</evidence>
<keyword evidence="8 15" id="KW-0808">Transferase</keyword>
<dbReference type="InterPro" id="IPR001048">
    <property type="entry name" value="Asp/Glu/Uridylate_kinase"/>
</dbReference>
<dbReference type="EC" id="2.7.2.4" evidence="5 15"/>
<dbReference type="Proteomes" id="UP000216998">
    <property type="component" value="Unassembled WGS sequence"/>
</dbReference>
<evidence type="ECO:0000256" key="11">
    <source>
        <dbReference type="ARBA" id="ARBA00022840"/>
    </source>
</evidence>
<keyword evidence="10 15" id="KW-0418">Kinase</keyword>
<dbReference type="PANTHER" id="PTHR21499">
    <property type="entry name" value="ASPARTATE KINASE"/>
    <property type="match status" value="1"/>
</dbReference>
<dbReference type="GO" id="GO:0005829">
    <property type="term" value="C:cytosol"/>
    <property type="evidence" value="ECO:0007669"/>
    <property type="project" value="TreeGrafter"/>
</dbReference>
<evidence type="ECO:0000256" key="5">
    <source>
        <dbReference type="ARBA" id="ARBA00013059"/>
    </source>
</evidence>
<dbReference type="NCBIfam" id="TIGR00656">
    <property type="entry name" value="asp_kin_monofn"/>
    <property type="match status" value="1"/>
</dbReference>
<feature type="binding site" evidence="14">
    <location>
        <position position="179"/>
    </location>
    <ligand>
        <name>ATP</name>
        <dbReference type="ChEBI" id="CHEBI:30616"/>
    </ligand>
</feature>
<dbReference type="InterPro" id="IPR045865">
    <property type="entry name" value="ACT-like_dom_sf"/>
</dbReference>
<keyword evidence="12" id="KW-0457">Lysine biosynthesis</keyword>
<evidence type="ECO:0000256" key="15">
    <source>
        <dbReference type="RuleBase" id="RU003448"/>
    </source>
</evidence>
<dbReference type="NCBIfam" id="TIGR00657">
    <property type="entry name" value="asp_kinases"/>
    <property type="match status" value="1"/>
</dbReference>
<evidence type="ECO:0000256" key="3">
    <source>
        <dbReference type="ARBA" id="ARBA00005139"/>
    </source>
</evidence>
<feature type="domain" description="ACT" evidence="17">
    <location>
        <begin position="350"/>
        <end position="411"/>
    </location>
</feature>
<evidence type="ECO:0000256" key="14">
    <source>
        <dbReference type="PIRSR" id="PIRSR000726-1"/>
    </source>
</evidence>
<evidence type="ECO:0000256" key="1">
    <source>
        <dbReference type="ARBA" id="ARBA00004766"/>
    </source>
</evidence>
<dbReference type="RefSeq" id="WP_094455693.1">
    <property type="nucleotide sequence ID" value="NZ_NOXU01000026.1"/>
</dbReference>
<protein>
    <recommendedName>
        <fullName evidence="6 15">Aspartokinase</fullName>
        <ecNumber evidence="5 15">2.7.2.4</ecNumber>
    </recommendedName>
</protein>
<keyword evidence="19" id="KW-1185">Reference proteome</keyword>
<dbReference type="Gene3D" id="3.40.1160.10">
    <property type="entry name" value="Acetylglutamate kinase-like"/>
    <property type="match status" value="1"/>
</dbReference>
<dbReference type="EMBL" id="NOXU01000026">
    <property type="protein sequence ID" value="OYQ35266.1"/>
    <property type="molecule type" value="Genomic_DNA"/>
</dbReference>
<evidence type="ECO:0000256" key="4">
    <source>
        <dbReference type="ARBA" id="ARBA00010122"/>
    </source>
</evidence>
<dbReference type="SUPFAM" id="SSF55021">
    <property type="entry name" value="ACT-like"/>
    <property type="match status" value="2"/>
</dbReference>
<dbReference type="InterPro" id="IPR041740">
    <property type="entry name" value="AKii-LysC-BS"/>
</dbReference>
<dbReference type="CDD" id="cd04913">
    <property type="entry name" value="ACT_AKii-LysC-BS-like_1"/>
    <property type="match status" value="1"/>
</dbReference>
<dbReference type="GO" id="GO:0005524">
    <property type="term" value="F:ATP binding"/>
    <property type="evidence" value="ECO:0007669"/>
    <property type="project" value="UniProtKB-KW"/>
</dbReference>
<keyword evidence="11 14" id="KW-0067">ATP-binding</keyword>
<keyword evidence="7 16" id="KW-0028">Amino-acid biosynthesis</keyword>
<feature type="binding site" evidence="14">
    <location>
        <begin position="173"/>
        <end position="174"/>
    </location>
    <ligand>
        <name>ATP</name>
        <dbReference type="ChEBI" id="CHEBI:30616"/>
    </ligand>
</feature>
<evidence type="ECO:0000256" key="2">
    <source>
        <dbReference type="ARBA" id="ARBA00004986"/>
    </source>
</evidence>
<comment type="similarity">
    <text evidence="4 15">Belongs to the aspartokinase family.</text>
</comment>
<dbReference type="NCBIfam" id="NF005154">
    <property type="entry name" value="PRK06635.1-2"/>
    <property type="match status" value="1"/>
</dbReference>
<sequence>MARLVLKFGGTSVGDIERIKNVAKKVKQEVDAGHEVAVVVSAMSGVTNQLVDYCKQIAKVHDQAEYDAVVASGEQVTSGLLAIALQEIGIPARSWQGWQIPLIADETHGKSRIERIDTSKLSENMSQGVVGVVAGFQGVTEKGRIATLGRGGSDTSAVALAAALKADRCDIYTDVDGVYTTDPRIVKAARKLHRVTYEEMLEMASLGAKVLQTRSVEMAMKHHVRVQVLSTFEQAAGSELPGTLVVDEDEIVEQELVSGIAYSRDEAKITLIGVEDQPGVAARIFGPLTDAAINVDMIVQNVSEDGRTTDMTFTVGKADIDRAVQVLEKSKDTLNYRRLVSDANVVKVSVIGVGMRSHAGVAQRMFKALADRGINIQVISTSEIKVSVLIAEEYTELALRSLHTAYGLDKV</sequence>
<dbReference type="InterPro" id="IPR036393">
    <property type="entry name" value="AceGlu_kinase-like_sf"/>
</dbReference>
<dbReference type="PROSITE" id="PS51671">
    <property type="entry name" value="ACT"/>
    <property type="match status" value="2"/>
</dbReference>
<evidence type="ECO:0000256" key="10">
    <source>
        <dbReference type="ARBA" id="ARBA00022777"/>
    </source>
</evidence>
<comment type="pathway">
    <text evidence="2 16">Amino-acid biosynthesis; L-methionine biosynthesis via de novo pathway; L-homoserine from L-aspartate: step 1/3.</text>
</comment>
<dbReference type="UniPathway" id="UPA00034">
    <property type="reaction ID" value="UER00015"/>
</dbReference>
<feature type="domain" description="ACT" evidence="17">
    <location>
        <begin position="269"/>
        <end position="341"/>
    </location>
</feature>
<feature type="binding site" evidence="14">
    <location>
        <position position="184"/>
    </location>
    <ligand>
        <name>ATP</name>
        <dbReference type="ChEBI" id="CHEBI:30616"/>
    </ligand>
</feature>
<evidence type="ECO:0000256" key="8">
    <source>
        <dbReference type="ARBA" id="ARBA00022679"/>
    </source>
</evidence>
<dbReference type="FunFam" id="3.30.2130.10:FF:000002">
    <property type="entry name" value="Aspartokinase"/>
    <property type="match status" value="1"/>
</dbReference>
<evidence type="ECO:0000256" key="9">
    <source>
        <dbReference type="ARBA" id="ARBA00022741"/>
    </source>
</evidence>
<comment type="pathway">
    <text evidence="3 16">Amino-acid biosynthesis; L-threonine biosynthesis; L-threonine from L-aspartate: step 1/5.</text>
</comment>
<dbReference type="UniPathway" id="UPA00051">
    <property type="reaction ID" value="UER00462"/>
</dbReference>
<dbReference type="Pfam" id="PF01842">
    <property type="entry name" value="ACT"/>
    <property type="match status" value="1"/>
</dbReference>
<dbReference type="InterPro" id="IPR054352">
    <property type="entry name" value="ACT_Aspartokinase"/>
</dbReference>
<feature type="binding site" evidence="14">
    <location>
        <position position="47"/>
    </location>
    <ligand>
        <name>substrate</name>
    </ligand>
</feature>
<reference evidence="18 19" key="1">
    <citation type="submission" date="2017-07" db="EMBL/GenBank/DDBJ databases">
        <title>Niveispirillum cyanobacteriorum sp. nov., isolated from cyanobacterial aggregates in a eutrophic lake.</title>
        <authorList>
            <person name="Cai H."/>
        </authorList>
    </citation>
    <scope>NUCLEOTIDE SEQUENCE [LARGE SCALE GENOMIC DNA]</scope>
    <source>
        <strain evidence="19">TH1-14</strain>
    </source>
</reference>
<dbReference type="CDD" id="cd04936">
    <property type="entry name" value="ACT_AKii-LysC-BS-like_2"/>
    <property type="match status" value="1"/>
</dbReference>
<dbReference type="AlphaFoldDB" id="A0A255Z1B9"/>
<dbReference type="OrthoDB" id="9799110at2"/>
<name>A0A255Z1B9_9PROT</name>
<dbReference type="Pfam" id="PF00696">
    <property type="entry name" value="AA_kinase"/>
    <property type="match status" value="1"/>
</dbReference>
<evidence type="ECO:0000313" key="19">
    <source>
        <dbReference type="Proteomes" id="UP000216998"/>
    </source>
</evidence>
<feature type="binding site" evidence="14">
    <location>
        <begin position="7"/>
        <end position="10"/>
    </location>
    <ligand>
        <name>ATP</name>
        <dbReference type="ChEBI" id="CHEBI:30616"/>
    </ligand>
</feature>
<dbReference type="CDD" id="cd04261">
    <property type="entry name" value="AAK_AKii-LysC-BS"/>
    <property type="match status" value="1"/>
</dbReference>
<dbReference type="InterPro" id="IPR018042">
    <property type="entry name" value="Aspartate_kinase_CS"/>
</dbReference>
<comment type="pathway">
    <text evidence="1 16">Amino-acid biosynthesis; L-lysine biosynthesis via DAP pathway; (S)-tetrahydrodipicolinate from L-aspartate: step 1/4.</text>
</comment>
<dbReference type="GO" id="GO:0004072">
    <property type="term" value="F:aspartate kinase activity"/>
    <property type="evidence" value="ECO:0007669"/>
    <property type="project" value="UniProtKB-EC"/>
</dbReference>
<dbReference type="InterPro" id="IPR005260">
    <property type="entry name" value="Asp_kin_monofn"/>
</dbReference>
<feature type="binding site" evidence="14">
    <location>
        <begin position="209"/>
        <end position="210"/>
    </location>
    <ligand>
        <name>ATP</name>
        <dbReference type="ChEBI" id="CHEBI:30616"/>
    </ligand>
</feature>
<evidence type="ECO:0000256" key="12">
    <source>
        <dbReference type="ARBA" id="ARBA00023154"/>
    </source>
</evidence>
<dbReference type="InterPro" id="IPR002912">
    <property type="entry name" value="ACT_dom"/>
</dbReference>
<evidence type="ECO:0000256" key="7">
    <source>
        <dbReference type="ARBA" id="ARBA00022605"/>
    </source>
</evidence>
<comment type="catalytic activity">
    <reaction evidence="13 15">
        <text>L-aspartate + ATP = 4-phospho-L-aspartate + ADP</text>
        <dbReference type="Rhea" id="RHEA:23776"/>
        <dbReference type="ChEBI" id="CHEBI:29991"/>
        <dbReference type="ChEBI" id="CHEBI:30616"/>
        <dbReference type="ChEBI" id="CHEBI:57535"/>
        <dbReference type="ChEBI" id="CHEBI:456216"/>
        <dbReference type="EC" id="2.7.2.4"/>
    </reaction>
</comment>
<dbReference type="Pfam" id="PF22468">
    <property type="entry name" value="ACT_9"/>
    <property type="match status" value="1"/>
</dbReference>
<dbReference type="FunFam" id="3.40.1160.10:FF:000002">
    <property type="entry name" value="Aspartokinase"/>
    <property type="match status" value="1"/>
</dbReference>
<proteinExistence type="inferred from homology"/>
<accession>A0A255Z1B9</accession>
<comment type="caution">
    <text evidence="18">The sequence shown here is derived from an EMBL/GenBank/DDBJ whole genome shotgun (WGS) entry which is preliminary data.</text>
</comment>
<dbReference type="NCBIfam" id="NF005155">
    <property type="entry name" value="PRK06635.1-4"/>
    <property type="match status" value="1"/>
</dbReference>